<keyword evidence="1" id="KW-0732">Signal</keyword>
<protein>
    <submittedName>
        <fullName evidence="2">Uncharacterized protein</fullName>
    </submittedName>
</protein>
<comment type="caution">
    <text evidence="2">The sequence shown here is derived from an EMBL/GenBank/DDBJ whole genome shotgun (WGS) entry which is preliminary data.</text>
</comment>
<accession>A0ABU4JID5</accession>
<evidence type="ECO:0000256" key="1">
    <source>
        <dbReference type="SAM" id="SignalP"/>
    </source>
</evidence>
<feature type="signal peptide" evidence="1">
    <location>
        <begin position="1"/>
        <end position="18"/>
    </location>
</feature>
<sequence length="98" mass="11240">MRKYLLMSALVLPMLSFAQWSKVGNTSKQVKAEFSTLKEKQLFSLDKTLLKSKLQNAPHKFSGQRGVELMMPNAKGVLEKFQVWEYSNFTPEVQAIFP</sequence>
<keyword evidence="3" id="KW-1185">Reference proteome</keyword>
<dbReference type="Proteomes" id="UP001204439">
    <property type="component" value="Unassembled WGS sequence"/>
</dbReference>
<dbReference type="EMBL" id="JAMXLT020000017">
    <property type="protein sequence ID" value="MDW8549333.1"/>
    <property type="molecule type" value="Genomic_DNA"/>
</dbReference>
<feature type="chain" id="PRO_5045372066" evidence="1">
    <location>
        <begin position="19"/>
        <end position="98"/>
    </location>
</feature>
<dbReference type="RefSeq" id="WP_131797824.1">
    <property type="nucleotide sequence ID" value="NZ_JAMXLT020000017.1"/>
</dbReference>
<evidence type="ECO:0000313" key="3">
    <source>
        <dbReference type="Proteomes" id="UP001204439"/>
    </source>
</evidence>
<gene>
    <name evidence="2" type="ORF">NG800_010445</name>
</gene>
<evidence type="ECO:0000313" key="2">
    <source>
        <dbReference type="EMBL" id="MDW8549333.1"/>
    </source>
</evidence>
<name>A0ABU4JID5_9FLAO</name>
<reference evidence="2 3" key="1">
    <citation type="submission" date="2023-11" db="EMBL/GenBank/DDBJ databases">
        <title>First isolation, identification, and characterization of non-pathogenic Epilithonimonas ginsengisoli isolated from diseased farmed rainbow trout (Oncorhynchus mykiss) in Chile.</title>
        <authorList>
            <person name="Miranda C.D."/>
            <person name="Irgang R."/>
            <person name="Concha C."/>
            <person name="Rojas R."/>
            <person name="Avendano R."/>
        </authorList>
    </citation>
    <scope>NUCLEOTIDE SEQUENCE [LARGE SCALE GENOMIC DNA]</scope>
    <source>
        <strain evidence="2 3">FP99</strain>
    </source>
</reference>
<proteinExistence type="predicted"/>
<organism evidence="2 3">
    <name type="scientific">Epilithonimonas ginsengisoli</name>
    <dbReference type="NCBI Taxonomy" id="1245592"/>
    <lineage>
        <taxon>Bacteria</taxon>
        <taxon>Pseudomonadati</taxon>
        <taxon>Bacteroidota</taxon>
        <taxon>Flavobacteriia</taxon>
        <taxon>Flavobacteriales</taxon>
        <taxon>Weeksellaceae</taxon>
        <taxon>Chryseobacterium group</taxon>
        <taxon>Epilithonimonas</taxon>
    </lineage>
</organism>